<accession>A0A1X7SRG9</accession>
<evidence type="ECO:0000256" key="1">
    <source>
        <dbReference type="SAM" id="MobiDB-lite"/>
    </source>
</evidence>
<dbReference type="Proteomes" id="UP000007879">
    <property type="component" value="Unassembled WGS sequence"/>
</dbReference>
<dbReference type="AlphaFoldDB" id="A0A1X7SRG9"/>
<dbReference type="EnsemblMetazoa" id="XM_011410662.2">
    <property type="protein sequence ID" value="XP_011408964.1"/>
    <property type="gene ID" value="LOC105315893"/>
</dbReference>
<dbReference type="OrthoDB" id="299997at2759"/>
<name>A0A1X7SRG9_AMPQE</name>
<gene>
    <name evidence="3" type="primary">105315893</name>
</gene>
<dbReference type="Pfam" id="PF25524">
    <property type="entry name" value="RSLD_CPSF6"/>
    <property type="match status" value="1"/>
</dbReference>
<proteinExistence type="predicted"/>
<protein>
    <recommendedName>
        <fullName evidence="2">CPSF6/7 RSLD domain-containing protein</fullName>
    </recommendedName>
</protein>
<evidence type="ECO:0000313" key="4">
    <source>
        <dbReference type="Proteomes" id="UP000007879"/>
    </source>
</evidence>
<dbReference type="KEGG" id="aqu:105315893"/>
<organism evidence="3">
    <name type="scientific">Amphimedon queenslandica</name>
    <name type="common">Sponge</name>
    <dbReference type="NCBI Taxonomy" id="400682"/>
    <lineage>
        <taxon>Eukaryota</taxon>
        <taxon>Metazoa</taxon>
        <taxon>Porifera</taxon>
        <taxon>Demospongiae</taxon>
        <taxon>Heteroscleromorpha</taxon>
        <taxon>Haplosclerida</taxon>
        <taxon>Niphatidae</taxon>
        <taxon>Amphimedon</taxon>
    </lineage>
</organism>
<feature type="domain" description="CPSF6/7 RSLD" evidence="2">
    <location>
        <begin position="19"/>
        <end position="103"/>
    </location>
</feature>
<dbReference type="EnsemblMetazoa" id="Aqu2.1.04732_001">
    <property type="protein sequence ID" value="Aqu2.1.04732_001"/>
    <property type="gene ID" value="Aqu2.1.04732"/>
</dbReference>
<evidence type="ECO:0000313" key="3">
    <source>
        <dbReference type="EnsemblMetazoa" id="Aqu2.1.04732_001"/>
    </source>
</evidence>
<dbReference type="InterPro" id="IPR057951">
    <property type="entry name" value="CPSF6/7_RSLD_N"/>
</dbReference>
<feature type="region of interest" description="Disordered" evidence="1">
    <location>
        <begin position="1"/>
        <end position="20"/>
    </location>
</feature>
<reference evidence="4" key="1">
    <citation type="journal article" date="2010" name="Nature">
        <title>The Amphimedon queenslandica genome and the evolution of animal complexity.</title>
        <authorList>
            <person name="Srivastava M."/>
            <person name="Simakov O."/>
            <person name="Chapman J."/>
            <person name="Fahey B."/>
            <person name="Gauthier M.E."/>
            <person name="Mitros T."/>
            <person name="Richards G.S."/>
            <person name="Conaco C."/>
            <person name="Dacre M."/>
            <person name="Hellsten U."/>
            <person name="Larroux C."/>
            <person name="Putnam N.H."/>
            <person name="Stanke M."/>
            <person name="Adamska M."/>
            <person name="Darling A."/>
            <person name="Degnan S.M."/>
            <person name="Oakley T.H."/>
            <person name="Plachetzki D.C."/>
            <person name="Zhai Y."/>
            <person name="Adamski M."/>
            <person name="Calcino A."/>
            <person name="Cummins S.F."/>
            <person name="Goodstein D.M."/>
            <person name="Harris C."/>
            <person name="Jackson D.J."/>
            <person name="Leys S.P."/>
            <person name="Shu S."/>
            <person name="Woodcroft B.J."/>
            <person name="Vervoort M."/>
            <person name="Kosik K.S."/>
            <person name="Manning G."/>
            <person name="Degnan B.M."/>
            <person name="Rokhsar D.S."/>
        </authorList>
    </citation>
    <scope>NUCLEOTIDE SEQUENCE [LARGE SCALE GENOMIC DNA]</scope>
</reference>
<reference evidence="3" key="2">
    <citation type="submission" date="2017-05" db="UniProtKB">
        <authorList>
            <consortium name="EnsemblMetazoa"/>
        </authorList>
    </citation>
    <scope>IDENTIFICATION</scope>
</reference>
<dbReference type="STRING" id="400682.A0A1X7SRG9"/>
<keyword evidence="4" id="KW-1185">Reference proteome</keyword>
<sequence>MTFERNNGPRGEASKKLDSQRNRIIATTALKEARSLADQGNYSEAKKVLEAATKKISESVSVGEQFCQGLLSDLTNAADTMRSQHEYKSKGAHYLMSKMQTHSAQRSNYMSEETPYSNTSRGIFVAKSKAMKKK</sequence>
<dbReference type="InParanoid" id="A0A1X7SRG9"/>
<evidence type="ECO:0000259" key="2">
    <source>
        <dbReference type="Pfam" id="PF25524"/>
    </source>
</evidence>